<accession>A0A835JXG8</accession>
<dbReference type="GO" id="GO:0005634">
    <property type="term" value="C:nucleus"/>
    <property type="evidence" value="ECO:0007669"/>
    <property type="project" value="TreeGrafter"/>
</dbReference>
<evidence type="ECO:0000256" key="1">
    <source>
        <dbReference type="ARBA" id="ARBA00009744"/>
    </source>
</evidence>
<dbReference type="CDD" id="cd07816">
    <property type="entry name" value="Bet_v1-like"/>
    <property type="match status" value="1"/>
</dbReference>
<reference evidence="5 6" key="1">
    <citation type="submission" date="2020-10" db="EMBL/GenBank/DDBJ databases">
        <title>Plant Genome Project.</title>
        <authorList>
            <person name="Zhang R.-G."/>
        </authorList>
    </citation>
    <scope>NUCLEOTIDE SEQUENCE [LARGE SCALE GENOMIC DNA]</scope>
    <source>
        <strain evidence="5">FAFU-HL-1</strain>
        <tissue evidence="5">Leaf</tissue>
    </source>
</reference>
<feature type="domain" description="Bet v I/Major latex protein" evidence="4">
    <location>
        <begin position="1"/>
        <end position="158"/>
    </location>
</feature>
<proteinExistence type="inferred from homology"/>
<dbReference type="InterPro" id="IPR023393">
    <property type="entry name" value="START-like_dom_sf"/>
</dbReference>
<gene>
    <name evidence="5" type="ORF">SADUNF_Sadunf08G0151900</name>
</gene>
<dbReference type="EMBL" id="JADGMS010000008">
    <property type="protein sequence ID" value="KAF9677863.1"/>
    <property type="molecule type" value="Genomic_DNA"/>
</dbReference>
<dbReference type="InterPro" id="IPR024949">
    <property type="entry name" value="Bet_v_I_allergen"/>
</dbReference>
<keyword evidence="2" id="KW-0611">Plant defense</keyword>
<dbReference type="AlphaFoldDB" id="A0A835JXG8"/>
<dbReference type="GO" id="GO:0005737">
    <property type="term" value="C:cytoplasm"/>
    <property type="evidence" value="ECO:0007669"/>
    <property type="project" value="TreeGrafter"/>
</dbReference>
<dbReference type="GO" id="GO:0010427">
    <property type="term" value="F:abscisic acid binding"/>
    <property type="evidence" value="ECO:0007669"/>
    <property type="project" value="InterPro"/>
</dbReference>
<evidence type="ECO:0000259" key="4">
    <source>
        <dbReference type="SMART" id="SM01037"/>
    </source>
</evidence>
<dbReference type="InterPro" id="IPR050279">
    <property type="entry name" value="Plant_def-hormone_signal"/>
</dbReference>
<name>A0A835JXG8_9ROSI</name>
<dbReference type="OrthoDB" id="1858506at2759"/>
<keyword evidence="6" id="KW-1185">Reference proteome</keyword>
<evidence type="ECO:0000313" key="6">
    <source>
        <dbReference type="Proteomes" id="UP000657918"/>
    </source>
</evidence>
<dbReference type="GO" id="GO:0009738">
    <property type="term" value="P:abscisic acid-activated signaling pathway"/>
    <property type="evidence" value="ECO:0007669"/>
    <property type="project" value="InterPro"/>
</dbReference>
<organism evidence="5 6">
    <name type="scientific">Salix dunnii</name>
    <dbReference type="NCBI Taxonomy" id="1413687"/>
    <lineage>
        <taxon>Eukaryota</taxon>
        <taxon>Viridiplantae</taxon>
        <taxon>Streptophyta</taxon>
        <taxon>Embryophyta</taxon>
        <taxon>Tracheophyta</taxon>
        <taxon>Spermatophyta</taxon>
        <taxon>Magnoliopsida</taxon>
        <taxon>eudicotyledons</taxon>
        <taxon>Gunneridae</taxon>
        <taxon>Pentapetalae</taxon>
        <taxon>rosids</taxon>
        <taxon>fabids</taxon>
        <taxon>Malpighiales</taxon>
        <taxon>Salicaceae</taxon>
        <taxon>Saliceae</taxon>
        <taxon>Salix</taxon>
    </lineage>
</organism>
<comment type="caution">
    <text evidence="5">The sequence shown here is derived from an EMBL/GenBank/DDBJ whole genome shotgun (WGS) entry which is preliminary data.</text>
</comment>
<dbReference type="SMART" id="SM01037">
    <property type="entry name" value="Bet_v_1"/>
    <property type="match status" value="1"/>
</dbReference>
<dbReference type="Proteomes" id="UP000657918">
    <property type="component" value="Chromosome 8"/>
</dbReference>
<dbReference type="GO" id="GO:0006952">
    <property type="term" value="P:defense response"/>
    <property type="evidence" value="ECO:0007669"/>
    <property type="project" value="UniProtKB-KW"/>
</dbReference>
<dbReference type="SUPFAM" id="SSF55961">
    <property type="entry name" value="Bet v1-like"/>
    <property type="match status" value="1"/>
</dbReference>
<evidence type="ECO:0000256" key="3">
    <source>
        <dbReference type="ARBA" id="ARBA00023265"/>
    </source>
</evidence>
<sequence>MGVITLEKEFPVNVSPAKLFKAFCLETDVLMPKILSGYIESSEIIEGDGGPGTIRKITFVEGKWLNYVKQKIEAVDKENFTYSFGVIEADVWKFAEVEKVIYENKFVPTPEGGSICKRTSTYHIKGDGEVDKDKIKEDVYGKKTEGLLKAVEAYFLANPDA</sequence>
<evidence type="ECO:0000313" key="5">
    <source>
        <dbReference type="EMBL" id="KAF9677863.1"/>
    </source>
</evidence>
<dbReference type="InterPro" id="IPR000916">
    <property type="entry name" value="Bet_v_I/MLP"/>
</dbReference>
<dbReference type="PANTHER" id="PTHR31213">
    <property type="entry name" value="OS08G0374000 PROTEIN-RELATED"/>
    <property type="match status" value="1"/>
</dbReference>
<keyword evidence="3" id="KW-0568">Pathogenesis-related protein</keyword>
<dbReference type="PRINTS" id="PR00634">
    <property type="entry name" value="BETALLERGEN"/>
</dbReference>
<dbReference type="Pfam" id="PF00407">
    <property type="entry name" value="Bet_v_1"/>
    <property type="match status" value="1"/>
</dbReference>
<dbReference type="GO" id="GO:0038023">
    <property type="term" value="F:signaling receptor activity"/>
    <property type="evidence" value="ECO:0007669"/>
    <property type="project" value="InterPro"/>
</dbReference>
<protein>
    <recommendedName>
        <fullName evidence="4">Bet v I/Major latex protein domain-containing protein</fullName>
    </recommendedName>
</protein>
<dbReference type="GO" id="GO:0004864">
    <property type="term" value="F:protein phosphatase inhibitor activity"/>
    <property type="evidence" value="ECO:0007669"/>
    <property type="project" value="InterPro"/>
</dbReference>
<comment type="similarity">
    <text evidence="1">Belongs to the BetVI family.</text>
</comment>
<dbReference type="Gene3D" id="3.30.530.20">
    <property type="match status" value="1"/>
</dbReference>
<evidence type="ECO:0000256" key="2">
    <source>
        <dbReference type="ARBA" id="ARBA00022821"/>
    </source>
</evidence>
<dbReference type="PANTHER" id="PTHR31213:SF55">
    <property type="entry name" value="STRESS-INDUCED PROTEIN SAM22"/>
    <property type="match status" value="1"/>
</dbReference>
<dbReference type="FunFam" id="3.30.530.20:FF:000007">
    <property type="entry name" value="Major pollen allergen Bet v 1-A"/>
    <property type="match status" value="1"/>
</dbReference>